<feature type="transmembrane region" description="Helical" evidence="1">
    <location>
        <begin position="12"/>
        <end position="30"/>
    </location>
</feature>
<keyword evidence="1" id="KW-0472">Membrane</keyword>
<sequence>MSSCSSSNIPHMLSTFLLLLLLITSLKILINGLNSLSTLVICVFLKAPPCIIISFLKAIKLPAEASLSAFQSLGEALKSIFVSTVEMGLGLVCSFVMGVLGVVKNVVFGSFAHSGSAFGGLLENTKPSWEGSLLEQVREIIGSLSEFIIQQGLEIATSSAGGVLGFATTGISTLLNEPSWGTGGVVGMLKGSLMEGVGSSLEGVRGIVGSFIEKMMNTSSGVASSSTFGLFEVVKTIFNLVVDSGYTIGGLVEKTRAALEVLRMEEIRGIIVSIANISVNMIITYILG</sequence>
<proteinExistence type="predicted"/>
<dbReference type="Proteomes" id="UP001642487">
    <property type="component" value="Chromosome 1"/>
</dbReference>
<protein>
    <submittedName>
        <fullName evidence="2">Uncharacterized protein</fullName>
    </submittedName>
</protein>
<organism evidence="2 3">
    <name type="scientific">Citrullus colocynthis</name>
    <name type="common">colocynth</name>
    <dbReference type="NCBI Taxonomy" id="252529"/>
    <lineage>
        <taxon>Eukaryota</taxon>
        <taxon>Viridiplantae</taxon>
        <taxon>Streptophyta</taxon>
        <taxon>Embryophyta</taxon>
        <taxon>Tracheophyta</taxon>
        <taxon>Spermatophyta</taxon>
        <taxon>Magnoliopsida</taxon>
        <taxon>eudicotyledons</taxon>
        <taxon>Gunneridae</taxon>
        <taxon>Pentapetalae</taxon>
        <taxon>rosids</taxon>
        <taxon>fabids</taxon>
        <taxon>Cucurbitales</taxon>
        <taxon>Cucurbitaceae</taxon>
        <taxon>Benincaseae</taxon>
        <taxon>Citrullus</taxon>
    </lineage>
</organism>
<gene>
    <name evidence="2" type="ORF">CITCOLO1_LOCUS1444</name>
</gene>
<accession>A0ABP0XNW1</accession>
<name>A0ABP0XNW1_9ROSI</name>
<keyword evidence="1" id="KW-0812">Transmembrane</keyword>
<dbReference type="EMBL" id="OZ021735">
    <property type="protein sequence ID" value="CAK9309844.1"/>
    <property type="molecule type" value="Genomic_DNA"/>
</dbReference>
<keyword evidence="3" id="KW-1185">Reference proteome</keyword>
<evidence type="ECO:0000313" key="2">
    <source>
        <dbReference type="EMBL" id="CAK9309844.1"/>
    </source>
</evidence>
<feature type="transmembrane region" description="Helical" evidence="1">
    <location>
        <begin position="36"/>
        <end position="59"/>
    </location>
</feature>
<reference evidence="2 3" key="1">
    <citation type="submission" date="2024-03" db="EMBL/GenBank/DDBJ databases">
        <authorList>
            <person name="Gkanogiannis A."/>
            <person name="Becerra Lopez-Lavalle L."/>
        </authorList>
    </citation>
    <scope>NUCLEOTIDE SEQUENCE [LARGE SCALE GENOMIC DNA]</scope>
</reference>
<keyword evidence="1" id="KW-1133">Transmembrane helix</keyword>
<feature type="transmembrane region" description="Helical" evidence="1">
    <location>
        <begin position="80"/>
        <end position="103"/>
    </location>
</feature>
<evidence type="ECO:0000256" key="1">
    <source>
        <dbReference type="SAM" id="Phobius"/>
    </source>
</evidence>
<evidence type="ECO:0000313" key="3">
    <source>
        <dbReference type="Proteomes" id="UP001642487"/>
    </source>
</evidence>